<sequence length="62" mass="6989">MCRLTARVGTLVGERIVRRVGLREDSAVGRENRPSRGTELVVQRTTITRIGIQFVRAECGEY</sequence>
<protein>
    <submittedName>
        <fullName evidence="1">Penicillin-binding protein transpeptidase</fullName>
    </submittedName>
</protein>
<dbReference type="Proteomes" id="UP000029003">
    <property type="component" value="Unassembled WGS sequence"/>
</dbReference>
<dbReference type="AlphaFoldDB" id="A0A087E901"/>
<dbReference type="EMBL" id="JGZT01000003">
    <property type="protein sequence ID" value="KFJ04252.1"/>
    <property type="molecule type" value="Genomic_DNA"/>
</dbReference>
<evidence type="ECO:0000313" key="2">
    <source>
        <dbReference type="Proteomes" id="UP000029003"/>
    </source>
</evidence>
<gene>
    <name evidence="1" type="ORF">THER5_1828</name>
</gene>
<reference evidence="1 2" key="1">
    <citation type="submission" date="2014-03" db="EMBL/GenBank/DDBJ databases">
        <title>Genomics of Bifidobacteria.</title>
        <authorList>
            <person name="Ventura M."/>
            <person name="Milani C."/>
            <person name="Lugli G.A."/>
        </authorList>
    </citation>
    <scope>NUCLEOTIDE SEQUENCE [LARGE SCALE GENOMIC DNA]</scope>
    <source>
        <strain evidence="1 2">LMG 21395</strain>
    </source>
</reference>
<evidence type="ECO:0000313" key="1">
    <source>
        <dbReference type="EMBL" id="KFJ04252.1"/>
    </source>
</evidence>
<organism evidence="1 2">
    <name type="scientific">Bifidobacterium thermacidophilum subsp. thermacidophilum</name>
    <dbReference type="NCBI Taxonomy" id="79262"/>
    <lineage>
        <taxon>Bacteria</taxon>
        <taxon>Bacillati</taxon>
        <taxon>Actinomycetota</taxon>
        <taxon>Actinomycetes</taxon>
        <taxon>Bifidobacteriales</taxon>
        <taxon>Bifidobacteriaceae</taxon>
        <taxon>Bifidobacterium</taxon>
    </lineage>
</organism>
<accession>A0A087E901</accession>
<comment type="caution">
    <text evidence="1">The sequence shown here is derived from an EMBL/GenBank/DDBJ whole genome shotgun (WGS) entry which is preliminary data.</text>
</comment>
<proteinExistence type="predicted"/>
<feature type="non-terminal residue" evidence="1">
    <location>
        <position position="62"/>
    </location>
</feature>
<name>A0A087E901_9BIFI</name>